<protein>
    <recommendedName>
        <fullName evidence="1">Methyltransferase domain-containing protein</fullName>
    </recommendedName>
</protein>
<proteinExistence type="predicted"/>
<dbReference type="CDD" id="cd02440">
    <property type="entry name" value="AdoMet_MTases"/>
    <property type="match status" value="1"/>
</dbReference>
<dbReference type="InterPro" id="IPR029063">
    <property type="entry name" value="SAM-dependent_MTases_sf"/>
</dbReference>
<dbReference type="GO" id="GO:0030488">
    <property type="term" value="P:tRNA methylation"/>
    <property type="evidence" value="ECO:0007669"/>
    <property type="project" value="InterPro"/>
</dbReference>
<name>A0A1G2NE71_9BACT</name>
<organism evidence="2 3">
    <name type="scientific">Candidatus Taylorbacteria bacterium RIFCSPLOWO2_01_FULL_48_100</name>
    <dbReference type="NCBI Taxonomy" id="1802322"/>
    <lineage>
        <taxon>Bacteria</taxon>
        <taxon>Candidatus Tayloriibacteriota</taxon>
    </lineage>
</organism>
<dbReference type="GO" id="GO:0160107">
    <property type="term" value="F:tRNA (adenine(58)-N1)-methyltransferase activity"/>
    <property type="evidence" value="ECO:0007669"/>
    <property type="project" value="InterPro"/>
</dbReference>
<evidence type="ECO:0000313" key="3">
    <source>
        <dbReference type="Proteomes" id="UP000177797"/>
    </source>
</evidence>
<accession>A0A1G2NE71</accession>
<dbReference type="EMBL" id="MHSA01000012">
    <property type="protein sequence ID" value="OHA34385.1"/>
    <property type="molecule type" value="Genomic_DNA"/>
</dbReference>
<feature type="domain" description="Methyltransferase" evidence="1">
    <location>
        <begin position="16"/>
        <end position="132"/>
    </location>
</feature>
<dbReference type="PANTHER" id="PTHR12133">
    <property type="entry name" value="TRNA (ADENINE(58)-N(1))-METHYLTRANSFERASE"/>
    <property type="match status" value="1"/>
</dbReference>
<comment type="caution">
    <text evidence="2">The sequence shown here is derived from an EMBL/GenBank/DDBJ whole genome shotgun (WGS) entry which is preliminary data.</text>
</comment>
<dbReference type="SUPFAM" id="SSF53335">
    <property type="entry name" value="S-adenosyl-L-methionine-dependent methyltransferases"/>
    <property type="match status" value="1"/>
</dbReference>
<dbReference type="Gene3D" id="3.40.50.150">
    <property type="entry name" value="Vaccinia Virus protein VP39"/>
    <property type="match status" value="1"/>
</dbReference>
<dbReference type="Pfam" id="PF13847">
    <property type="entry name" value="Methyltransf_31"/>
    <property type="match status" value="1"/>
</dbReference>
<evidence type="ECO:0000259" key="1">
    <source>
        <dbReference type="Pfam" id="PF13847"/>
    </source>
</evidence>
<gene>
    <name evidence="2" type="ORF">A2938_00850</name>
</gene>
<dbReference type="InterPro" id="IPR014816">
    <property type="entry name" value="tRNA_MeTrfase_Gcd14"/>
</dbReference>
<dbReference type="Proteomes" id="UP000177797">
    <property type="component" value="Unassembled WGS sequence"/>
</dbReference>
<reference evidence="2 3" key="1">
    <citation type="journal article" date="2016" name="Nat. Commun.">
        <title>Thousands of microbial genomes shed light on interconnected biogeochemical processes in an aquifer system.</title>
        <authorList>
            <person name="Anantharaman K."/>
            <person name="Brown C.T."/>
            <person name="Hug L.A."/>
            <person name="Sharon I."/>
            <person name="Castelle C.J."/>
            <person name="Probst A.J."/>
            <person name="Thomas B.C."/>
            <person name="Singh A."/>
            <person name="Wilkins M.J."/>
            <person name="Karaoz U."/>
            <person name="Brodie E.L."/>
            <person name="Williams K.H."/>
            <person name="Hubbard S.S."/>
            <person name="Banfield J.F."/>
        </authorList>
    </citation>
    <scope>NUCLEOTIDE SEQUENCE [LARGE SCALE GENOMIC DNA]</scope>
</reference>
<dbReference type="AlphaFoldDB" id="A0A1G2NE71"/>
<dbReference type="InterPro" id="IPR025714">
    <property type="entry name" value="Methyltranfer_dom"/>
</dbReference>
<evidence type="ECO:0000313" key="2">
    <source>
        <dbReference type="EMBL" id="OHA34385.1"/>
    </source>
</evidence>
<dbReference type="PANTHER" id="PTHR12133:SF1">
    <property type="entry name" value="TRNA (ADENINE(58)-N(1))-METHYLTRANSFERASE, MITOCHONDRIAL"/>
    <property type="match status" value="1"/>
</dbReference>
<sequence length="175" mass="18302">MFSNPSQIISQLDLQSSARVADIGAGSGAYALAAAKAVGEHGKVFAVEVQKELLSRIEKEARSKGIHNIETMWGDAESAGGTHLADGACNAVIIANVLFQASDKQALAREAARILEPRGRALVVDWSGSFGGAGPAPAAVVSKQKAQEIFESAGFVLERAVDAGANHYGIIFRKK</sequence>
<dbReference type="GO" id="GO:0031515">
    <property type="term" value="C:tRNA (m1A) methyltransferase complex"/>
    <property type="evidence" value="ECO:0007669"/>
    <property type="project" value="InterPro"/>
</dbReference>